<reference evidence="1" key="1">
    <citation type="journal article" date="2022" name="bioRxiv">
        <title>Sequencing and chromosome-scale assembly of the giantPleurodeles waltlgenome.</title>
        <authorList>
            <person name="Brown T."/>
            <person name="Elewa A."/>
            <person name="Iarovenko S."/>
            <person name="Subramanian E."/>
            <person name="Araus A.J."/>
            <person name="Petzold A."/>
            <person name="Susuki M."/>
            <person name="Suzuki K.-i.T."/>
            <person name="Hayashi T."/>
            <person name="Toyoda A."/>
            <person name="Oliveira C."/>
            <person name="Osipova E."/>
            <person name="Leigh N.D."/>
            <person name="Simon A."/>
            <person name="Yun M.H."/>
        </authorList>
    </citation>
    <scope>NUCLEOTIDE SEQUENCE</scope>
    <source>
        <strain evidence="1">20211129_DDA</strain>
        <tissue evidence="1">Liver</tissue>
    </source>
</reference>
<accession>A0AAV7SZB6</accession>
<sequence>MSTAAGTIHADRCCYITGPHPTTRSATDIGVEARGTADSGKETVLSRVPEFIRTFLRIVRLTGMEDGFSV</sequence>
<comment type="caution">
    <text evidence="1">The sequence shown here is derived from an EMBL/GenBank/DDBJ whole genome shotgun (WGS) entry which is preliminary data.</text>
</comment>
<evidence type="ECO:0000313" key="2">
    <source>
        <dbReference type="Proteomes" id="UP001066276"/>
    </source>
</evidence>
<evidence type="ECO:0000313" key="1">
    <source>
        <dbReference type="EMBL" id="KAJ1169475.1"/>
    </source>
</evidence>
<gene>
    <name evidence="1" type="ORF">NDU88_001368</name>
</gene>
<proteinExistence type="predicted"/>
<dbReference type="Proteomes" id="UP001066276">
    <property type="component" value="Chromosome 4_1"/>
</dbReference>
<dbReference type="EMBL" id="JANPWB010000007">
    <property type="protein sequence ID" value="KAJ1169475.1"/>
    <property type="molecule type" value="Genomic_DNA"/>
</dbReference>
<organism evidence="1 2">
    <name type="scientific">Pleurodeles waltl</name>
    <name type="common">Iberian ribbed newt</name>
    <dbReference type="NCBI Taxonomy" id="8319"/>
    <lineage>
        <taxon>Eukaryota</taxon>
        <taxon>Metazoa</taxon>
        <taxon>Chordata</taxon>
        <taxon>Craniata</taxon>
        <taxon>Vertebrata</taxon>
        <taxon>Euteleostomi</taxon>
        <taxon>Amphibia</taxon>
        <taxon>Batrachia</taxon>
        <taxon>Caudata</taxon>
        <taxon>Salamandroidea</taxon>
        <taxon>Salamandridae</taxon>
        <taxon>Pleurodelinae</taxon>
        <taxon>Pleurodeles</taxon>
    </lineage>
</organism>
<name>A0AAV7SZB6_PLEWA</name>
<protein>
    <submittedName>
        <fullName evidence="1">Uncharacterized protein</fullName>
    </submittedName>
</protein>
<dbReference type="AlphaFoldDB" id="A0AAV7SZB6"/>
<keyword evidence="2" id="KW-1185">Reference proteome</keyword>